<evidence type="ECO:0000256" key="1">
    <source>
        <dbReference type="SAM" id="Phobius"/>
    </source>
</evidence>
<keyword evidence="1" id="KW-0472">Membrane</keyword>
<gene>
    <name evidence="2" type="ORF">LCGC14_3018090</name>
</gene>
<dbReference type="AlphaFoldDB" id="A0A0F8Z3S1"/>
<proteinExistence type="predicted"/>
<comment type="caution">
    <text evidence="2">The sequence shown here is derived from an EMBL/GenBank/DDBJ whole genome shotgun (WGS) entry which is preliminary data.</text>
</comment>
<keyword evidence="1" id="KW-0812">Transmembrane</keyword>
<sequence>QKVVGSIPFTRFTESPAVAGFLCVGSTLQYAAIASFVLPE</sequence>
<keyword evidence="1" id="KW-1133">Transmembrane helix</keyword>
<dbReference type="EMBL" id="LAZR01062660">
    <property type="protein sequence ID" value="KKK61064.1"/>
    <property type="molecule type" value="Genomic_DNA"/>
</dbReference>
<evidence type="ECO:0000313" key="2">
    <source>
        <dbReference type="EMBL" id="KKK61064.1"/>
    </source>
</evidence>
<reference evidence="2" key="1">
    <citation type="journal article" date="2015" name="Nature">
        <title>Complex archaea that bridge the gap between prokaryotes and eukaryotes.</title>
        <authorList>
            <person name="Spang A."/>
            <person name="Saw J.H."/>
            <person name="Jorgensen S.L."/>
            <person name="Zaremba-Niedzwiedzka K."/>
            <person name="Martijn J."/>
            <person name="Lind A.E."/>
            <person name="van Eijk R."/>
            <person name="Schleper C."/>
            <person name="Guy L."/>
            <person name="Ettema T.J."/>
        </authorList>
    </citation>
    <scope>NUCLEOTIDE SEQUENCE</scope>
</reference>
<feature type="transmembrane region" description="Helical" evidence="1">
    <location>
        <begin position="17"/>
        <end position="38"/>
    </location>
</feature>
<accession>A0A0F8Z3S1</accession>
<organism evidence="2">
    <name type="scientific">marine sediment metagenome</name>
    <dbReference type="NCBI Taxonomy" id="412755"/>
    <lineage>
        <taxon>unclassified sequences</taxon>
        <taxon>metagenomes</taxon>
        <taxon>ecological metagenomes</taxon>
    </lineage>
</organism>
<protein>
    <submittedName>
        <fullName evidence="2">Uncharacterized protein</fullName>
    </submittedName>
</protein>
<feature type="non-terminal residue" evidence="2">
    <location>
        <position position="1"/>
    </location>
</feature>
<name>A0A0F8Z3S1_9ZZZZ</name>